<feature type="transmembrane region" description="Helical" evidence="1">
    <location>
        <begin position="96"/>
        <end position="118"/>
    </location>
</feature>
<keyword evidence="1" id="KW-1133">Transmembrane helix</keyword>
<proteinExistence type="predicted"/>
<protein>
    <submittedName>
        <fullName evidence="2">Uncharacterized protein</fullName>
    </submittedName>
</protein>
<evidence type="ECO:0000313" key="3">
    <source>
        <dbReference type="Proteomes" id="UP000605897"/>
    </source>
</evidence>
<sequence>MMRRLAGVCCVIGALATSYIAIKPYWEYDWRLGAIQLLAIAPLVLIFVLPVPRGAAAKADRQKLNELCLKAALVYEAAMLLAILAEPFKAREYIPILFAGFAAINLWSTAAEAIHVVARARAEKAHDEDQSAVR</sequence>
<keyword evidence="3" id="KW-1185">Reference proteome</keyword>
<feature type="transmembrane region" description="Helical" evidence="1">
    <location>
        <begin position="64"/>
        <end position="84"/>
    </location>
</feature>
<dbReference type="EMBL" id="BNAU01000007">
    <property type="protein sequence ID" value="GHF16621.1"/>
    <property type="molecule type" value="Genomic_DNA"/>
</dbReference>
<evidence type="ECO:0000256" key="1">
    <source>
        <dbReference type="SAM" id="Phobius"/>
    </source>
</evidence>
<comment type="caution">
    <text evidence="2">The sequence shown here is derived from an EMBL/GenBank/DDBJ whole genome shotgun (WGS) entry which is preliminary data.</text>
</comment>
<feature type="transmembrane region" description="Helical" evidence="1">
    <location>
        <begin position="30"/>
        <end position="52"/>
    </location>
</feature>
<accession>A0ABQ3JBL0</accession>
<name>A0ABQ3JBL0_9PSEU</name>
<evidence type="ECO:0000313" key="2">
    <source>
        <dbReference type="EMBL" id="GHF16621.1"/>
    </source>
</evidence>
<keyword evidence="1" id="KW-0472">Membrane</keyword>
<organism evidence="2 3">
    <name type="scientific">Amycolatopsis deserti</name>
    <dbReference type="NCBI Taxonomy" id="185696"/>
    <lineage>
        <taxon>Bacteria</taxon>
        <taxon>Bacillati</taxon>
        <taxon>Actinomycetota</taxon>
        <taxon>Actinomycetes</taxon>
        <taxon>Pseudonocardiales</taxon>
        <taxon>Pseudonocardiaceae</taxon>
        <taxon>Amycolatopsis</taxon>
    </lineage>
</organism>
<dbReference type="Proteomes" id="UP000605897">
    <property type="component" value="Unassembled WGS sequence"/>
</dbReference>
<gene>
    <name evidence="2" type="ORF">GCM10017786_58160</name>
</gene>
<keyword evidence="1" id="KW-0812">Transmembrane</keyword>
<reference evidence="3" key="1">
    <citation type="journal article" date="2019" name="Int. J. Syst. Evol. Microbiol.">
        <title>The Global Catalogue of Microorganisms (GCM) 10K type strain sequencing project: providing services to taxonomists for standard genome sequencing and annotation.</title>
        <authorList>
            <consortium name="The Broad Institute Genomics Platform"/>
            <consortium name="The Broad Institute Genome Sequencing Center for Infectious Disease"/>
            <person name="Wu L."/>
            <person name="Ma J."/>
        </authorList>
    </citation>
    <scope>NUCLEOTIDE SEQUENCE [LARGE SCALE GENOMIC DNA]</scope>
    <source>
        <strain evidence="3">CGMCC 4.7677</strain>
    </source>
</reference>